<dbReference type="GO" id="GO:0006826">
    <property type="term" value="P:iron ion transport"/>
    <property type="evidence" value="ECO:0007669"/>
    <property type="project" value="UniProtKB-KW"/>
</dbReference>
<dbReference type="PANTHER" id="PTHR32552:SF81">
    <property type="entry name" value="TONB-DEPENDENT OUTER MEMBRANE RECEPTOR"/>
    <property type="match status" value="1"/>
</dbReference>
<reference evidence="17 18" key="1">
    <citation type="journal article" date="2016" name="Front. Microbiol.">
        <title>Genomic Resource of Rice Seed Associated Bacteria.</title>
        <authorList>
            <person name="Midha S."/>
            <person name="Bansal K."/>
            <person name="Sharma S."/>
            <person name="Kumar N."/>
            <person name="Patil P.P."/>
            <person name="Chaudhry V."/>
            <person name="Patil P.B."/>
        </authorList>
    </citation>
    <scope>NUCLEOTIDE SEQUENCE [LARGE SCALE GENOMIC DNA]</scope>
    <source>
        <strain evidence="17 18">SB4</strain>
    </source>
</reference>
<evidence type="ECO:0000256" key="5">
    <source>
        <dbReference type="ARBA" id="ARBA00022692"/>
    </source>
</evidence>
<evidence type="ECO:0000313" key="17">
    <source>
        <dbReference type="EMBL" id="KTW01658.1"/>
    </source>
</evidence>
<dbReference type="EMBL" id="LDTE01000027">
    <property type="protein sequence ID" value="KTW01658.1"/>
    <property type="molecule type" value="Genomic_DNA"/>
</dbReference>
<dbReference type="PANTHER" id="PTHR32552">
    <property type="entry name" value="FERRICHROME IRON RECEPTOR-RELATED"/>
    <property type="match status" value="1"/>
</dbReference>
<evidence type="ECO:0000256" key="4">
    <source>
        <dbReference type="ARBA" id="ARBA00022496"/>
    </source>
</evidence>
<name>A0A147J0Y8_9SPHN</name>
<dbReference type="InterPro" id="IPR010917">
    <property type="entry name" value="TonB_rcpt_CS"/>
</dbReference>
<evidence type="ECO:0000256" key="2">
    <source>
        <dbReference type="ARBA" id="ARBA00022448"/>
    </source>
</evidence>
<evidence type="ECO:0000313" key="18">
    <source>
        <dbReference type="Proteomes" id="UP000074072"/>
    </source>
</evidence>
<evidence type="ECO:0000256" key="10">
    <source>
        <dbReference type="ARBA" id="ARBA00023136"/>
    </source>
</evidence>
<accession>A0A147J0Y8</accession>
<evidence type="ECO:0000256" key="14">
    <source>
        <dbReference type="RuleBase" id="RU003357"/>
    </source>
</evidence>
<evidence type="ECO:0000259" key="16">
    <source>
        <dbReference type="Pfam" id="PF07715"/>
    </source>
</evidence>
<dbReference type="PROSITE" id="PS52016">
    <property type="entry name" value="TONB_DEPENDENT_REC_3"/>
    <property type="match status" value="1"/>
</dbReference>
<protein>
    <submittedName>
        <fullName evidence="17">TonB-dependent receptor</fullName>
    </submittedName>
</protein>
<keyword evidence="7" id="KW-0408">Iron</keyword>
<evidence type="ECO:0000256" key="7">
    <source>
        <dbReference type="ARBA" id="ARBA00023004"/>
    </source>
</evidence>
<keyword evidence="9 14" id="KW-0798">TonB box</keyword>
<gene>
    <name evidence="17" type="ORF">SB4_05665</name>
</gene>
<dbReference type="PATRIC" id="fig|33051.4.peg.1773"/>
<evidence type="ECO:0000256" key="11">
    <source>
        <dbReference type="ARBA" id="ARBA00023237"/>
    </source>
</evidence>
<comment type="subcellular location">
    <subcellularLocation>
        <location evidence="1 12">Cell outer membrane</location>
        <topology evidence="1 12">Multi-pass membrane protein</topology>
    </subcellularLocation>
</comment>
<dbReference type="Pfam" id="PF00593">
    <property type="entry name" value="TonB_dep_Rec_b-barrel"/>
    <property type="match status" value="1"/>
</dbReference>
<feature type="domain" description="TonB-dependent receptor plug" evidence="16">
    <location>
        <begin position="13"/>
        <end position="117"/>
    </location>
</feature>
<evidence type="ECO:0000256" key="8">
    <source>
        <dbReference type="ARBA" id="ARBA00023065"/>
    </source>
</evidence>
<dbReference type="InterPro" id="IPR000531">
    <property type="entry name" value="Beta-barrel_TonB"/>
</dbReference>
<keyword evidence="4" id="KW-0410">Iron transport</keyword>
<dbReference type="Pfam" id="PF07715">
    <property type="entry name" value="Plug"/>
    <property type="match status" value="1"/>
</dbReference>
<evidence type="ECO:0000259" key="15">
    <source>
        <dbReference type="Pfam" id="PF00593"/>
    </source>
</evidence>
<keyword evidence="2 12" id="KW-0813">Transport</keyword>
<comment type="similarity">
    <text evidence="12 14">Belongs to the TonB-dependent receptor family.</text>
</comment>
<sequence length="694" mass="75240">MVVTAQRRVESSQQVPISIQTLDAKALDTLGARRLSDVEVATPSLSFGDGSEQGRTGIRGVIDYSRNAGYDSRVSVYVDGVYYSRSWMNNLTLLGIRQVDVLRGPQGTLFGKDTDAGALSITTIQPSKTLGGEITADIGNFGYRQIAARSNLPLNDDVSLQLSGAHVQSDGYYRNVLLGKRNQGINSDAFRAQLRLHPNDGLDVTLAADFTDDDNSTLHYTYVPPAGSDPFEIRSYVDDGARRRMGGVSLTAQKDVGGGFQATSITAWRSGHQFLHFNNETGPTPILTADLRQYTDQFSQEFRIASPRERRYDFVAGVFYFWGNNRDRQALTFGSGLRALGLGSAVGKVATLATSVSSDSIAGFFQANVQPSSLVELFAGARLTHERKRLNDITTADPTGLFSAPISGYRDALANTFFTPKGGINLHLRRNVLLFGTIGRGFKSGGWNVEATSPAAFAAGIRFKPETVTSYEVGFKSDFLDRRARVNVTGFYEKFDDFQVFTFVNATVGGRTVLASSLSNVGKVSSKGIETEIAVIPVAGLTLAAQYTYNDSVYDRYPGGGGTAGNTVLDADGVQTPYAPRHKAYVSADYETALGSGLPRLQVHLGYSVQSSENFDPKVANPVFGKAYFIAGYDLADARIGLTSTDGRWQASLWGRNIFDKHYIRFANRTAVLGNAAILYGTPRTYGATLGYTF</sequence>
<evidence type="ECO:0000256" key="6">
    <source>
        <dbReference type="ARBA" id="ARBA00022729"/>
    </source>
</evidence>
<proteinExistence type="inferred from homology"/>
<comment type="caution">
    <text evidence="17">The sequence shown here is derived from an EMBL/GenBank/DDBJ whole genome shotgun (WGS) entry which is preliminary data.</text>
</comment>
<dbReference type="InterPro" id="IPR012910">
    <property type="entry name" value="Plug_dom"/>
</dbReference>
<dbReference type="InterPro" id="IPR036942">
    <property type="entry name" value="Beta-barrel_TonB_sf"/>
</dbReference>
<feature type="short sequence motif" description="TonB C-terminal box" evidence="13">
    <location>
        <begin position="677"/>
        <end position="694"/>
    </location>
</feature>
<dbReference type="Gene3D" id="2.40.170.20">
    <property type="entry name" value="TonB-dependent receptor, beta-barrel domain"/>
    <property type="match status" value="1"/>
</dbReference>
<dbReference type="SUPFAM" id="SSF56935">
    <property type="entry name" value="Porins"/>
    <property type="match status" value="1"/>
</dbReference>
<keyword evidence="10 12" id="KW-0472">Membrane</keyword>
<evidence type="ECO:0000256" key="9">
    <source>
        <dbReference type="ARBA" id="ARBA00023077"/>
    </source>
</evidence>
<dbReference type="Proteomes" id="UP000074072">
    <property type="component" value="Unassembled WGS sequence"/>
</dbReference>
<keyword evidence="11 12" id="KW-0998">Cell outer membrane</keyword>
<dbReference type="InterPro" id="IPR039426">
    <property type="entry name" value="TonB-dep_rcpt-like"/>
</dbReference>
<evidence type="ECO:0000256" key="3">
    <source>
        <dbReference type="ARBA" id="ARBA00022452"/>
    </source>
</evidence>
<keyword evidence="8" id="KW-0406">Ion transport</keyword>
<dbReference type="AlphaFoldDB" id="A0A147J0Y8"/>
<organism evidence="17 18">
    <name type="scientific">Sphingomonas sanguinis</name>
    <dbReference type="NCBI Taxonomy" id="33051"/>
    <lineage>
        <taxon>Bacteria</taxon>
        <taxon>Pseudomonadati</taxon>
        <taxon>Pseudomonadota</taxon>
        <taxon>Alphaproteobacteria</taxon>
        <taxon>Sphingomonadales</taxon>
        <taxon>Sphingomonadaceae</taxon>
        <taxon>Sphingomonas</taxon>
    </lineage>
</organism>
<evidence type="ECO:0000256" key="1">
    <source>
        <dbReference type="ARBA" id="ARBA00004571"/>
    </source>
</evidence>
<keyword evidence="17" id="KW-0675">Receptor</keyword>
<dbReference type="PROSITE" id="PS01156">
    <property type="entry name" value="TONB_DEPENDENT_REC_2"/>
    <property type="match status" value="1"/>
</dbReference>
<keyword evidence="3 12" id="KW-1134">Transmembrane beta strand</keyword>
<feature type="domain" description="TonB-dependent receptor-like beta-barrel" evidence="15">
    <location>
        <begin position="211"/>
        <end position="658"/>
    </location>
</feature>
<keyword evidence="5 12" id="KW-0812">Transmembrane</keyword>
<evidence type="ECO:0000256" key="12">
    <source>
        <dbReference type="PROSITE-ProRule" id="PRU01360"/>
    </source>
</evidence>
<evidence type="ECO:0000256" key="13">
    <source>
        <dbReference type="PROSITE-ProRule" id="PRU10144"/>
    </source>
</evidence>
<keyword evidence="6" id="KW-0732">Signal</keyword>
<dbReference type="GO" id="GO:0009279">
    <property type="term" value="C:cell outer membrane"/>
    <property type="evidence" value="ECO:0007669"/>
    <property type="project" value="UniProtKB-SubCell"/>
</dbReference>